<evidence type="ECO:0000313" key="1">
    <source>
        <dbReference type="EMBL" id="TFK79301.1"/>
    </source>
</evidence>
<evidence type="ECO:0000313" key="2">
    <source>
        <dbReference type="Proteomes" id="UP000308197"/>
    </source>
</evidence>
<dbReference type="EMBL" id="ML212085">
    <property type="protein sequence ID" value="TFK79301.1"/>
    <property type="molecule type" value="Genomic_DNA"/>
</dbReference>
<dbReference type="InParanoid" id="A0A5C3NNS8"/>
<sequence>MRPLTSPVRVSVLQSCAGVFLTSRNHCQSVSGMSPRTAVTNGLPPTVCGLPVEEAGRTHNPGAARSRCGAACPVALRLAALAATAGRLSQSSRGGESSLYEREVRLDRCRCPVPLLIASRCAQRSSCLPTFAVVRRRGQAQAPRLTARPCSSFAPLRRVGHYPGGVQESSRVRRKEAYIRTRHISSLPGYVVTSPICGAPS</sequence>
<organism evidence="1 2">
    <name type="scientific">Polyporus arcularius HHB13444</name>
    <dbReference type="NCBI Taxonomy" id="1314778"/>
    <lineage>
        <taxon>Eukaryota</taxon>
        <taxon>Fungi</taxon>
        <taxon>Dikarya</taxon>
        <taxon>Basidiomycota</taxon>
        <taxon>Agaricomycotina</taxon>
        <taxon>Agaricomycetes</taxon>
        <taxon>Polyporales</taxon>
        <taxon>Polyporaceae</taxon>
        <taxon>Polyporus</taxon>
    </lineage>
</organism>
<name>A0A5C3NNS8_9APHY</name>
<reference evidence="1 2" key="1">
    <citation type="journal article" date="2019" name="Nat. Ecol. Evol.">
        <title>Megaphylogeny resolves global patterns of mushroom evolution.</title>
        <authorList>
            <person name="Varga T."/>
            <person name="Krizsan K."/>
            <person name="Foldi C."/>
            <person name="Dima B."/>
            <person name="Sanchez-Garcia M."/>
            <person name="Sanchez-Ramirez S."/>
            <person name="Szollosi G.J."/>
            <person name="Szarkandi J.G."/>
            <person name="Papp V."/>
            <person name="Albert L."/>
            <person name="Andreopoulos W."/>
            <person name="Angelini C."/>
            <person name="Antonin V."/>
            <person name="Barry K.W."/>
            <person name="Bougher N.L."/>
            <person name="Buchanan P."/>
            <person name="Buyck B."/>
            <person name="Bense V."/>
            <person name="Catcheside P."/>
            <person name="Chovatia M."/>
            <person name="Cooper J."/>
            <person name="Damon W."/>
            <person name="Desjardin D."/>
            <person name="Finy P."/>
            <person name="Geml J."/>
            <person name="Haridas S."/>
            <person name="Hughes K."/>
            <person name="Justo A."/>
            <person name="Karasinski D."/>
            <person name="Kautmanova I."/>
            <person name="Kiss B."/>
            <person name="Kocsube S."/>
            <person name="Kotiranta H."/>
            <person name="LaButti K.M."/>
            <person name="Lechner B.E."/>
            <person name="Liimatainen K."/>
            <person name="Lipzen A."/>
            <person name="Lukacs Z."/>
            <person name="Mihaltcheva S."/>
            <person name="Morgado L.N."/>
            <person name="Niskanen T."/>
            <person name="Noordeloos M.E."/>
            <person name="Ohm R.A."/>
            <person name="Ortiz-Santana B."/>
            <person name="Ovrebo C."/>
            <person name="Racz N."/>
            <person name="Riley R."/>
            <person name="Savchenko A."/>
            <person name="Shiryaev A."/>
            <person name="Soop K."/>
            <person name="Spirin V."/>
            <person name="Szebenyi C."/>
            <person name="Tomsovsky M."/>
            <person name="Tulloss R.E."/>
            <person name="Uehling J."/>
            <person name="Grigoriev I.V."/>
            <person name="Vagvolgyi C."/>
            <person name="Papp T."/>
            <person name="Martin F.M."/>
            <person name="Miettinen O."/>
            <person name="Hibbett D.S."/>
            <person name="Nagy L.G."/>
        </authorList>
    </citation>
    <scope>NUCLEOTIDE SEQUENCE [LARGE SCALE GENOMIC DNA]</scope>
    <source>
        <strain evidence="1 2">HHB13444</strain>
    </source>
</reference>
<protein>
    <submittedName>
        <fullName evidence="1">Uncharacterized protein</fullName>
    </submittedName>
</protein>
<proteinExistence type="predicted"/>
<dbReference type="AlphaFoldDB" id="A0A5C3NNS8"/>
<gene>
    <name evidence="1" type="ORF">K466DRAFT_26609</name>
</gene>
<keyword evidence="2" id="KW-1185">Reference proteome</keyword>
<accession>A0A5C3NNS8</accession>
<dbReference type="Proteomes" id="UP000308197">
    <property type="component" value="Unassembled WGS sequence"/>
</dbReference>